<dbReference type="OrthoDB" id="1890443at2759"/>
<reference evidence="2" key="1">
    <citation type="submission" date="2021-01" db="EMBL/GenBank/DDBJ databases">
        <title>Adiantum capillus-veneris genome.</title>
        <authorList>
            <person name="Fang Y."/>
            <person name="Liao Q."/>
        </authorList>
    </citation>
    <scope>NUCLEOTIDE SEQUENCE</scope>
    <source>
        <strain evidence="2">H3</strain>
        <tissue evidence="2">Leaf</tissue>
    </source>
</reference>
<dbReference type="Gene3D" id="1.10.110.10">
    <property type="entry name" value="Plant lipid-transfer and hydrophobic proteins"/>
    <property type="match status" value="1"/>
</dbReference>
<protein>
    <recommendedName>
        <fullName evidence="1">Bifunctional inhibitor/plant lipid transfer protein/seed storage helical domain-containing protein</fullName>
    </recommendedName>
</protein>
<dbReference type="PANTHER" id="PTHR33076">
    <property type="entry name" value="NON-SPECIFIC LIPID-TRANSFER PROTEIN 2-RELATED"/>
    <property type="match status" value="1"/>
</dbReference>
<dbReference type="GO" id="GO:0008289">
    <property type="term" value="F:lipid binding"/>
    <property type="evidence" value="ECO:0007669"/>
    <property type="project" value="InterPro"/>
</dbReference>
<keyword evidence="3" id="KW-1185">Reference proteome</keyword>
<accession>A0A9D4U5U2</accession>
<comment type="caution">
    <text evidence="2">The sequence shown here is derived from an EMBL/GenBank/DDBJ whole genome shotgun (WGS) entry which is preliminary data.</text>
</comment>
<gene>
    <name evidence="2" type="ORF">GOP47_0025216</name>
</gene>
<dbReference type="PROSITE" id="PS00597">
    <property type="entry name" value="PLANT_LTP"/>
    <property type="match status" value="1"/>
</dbReference>
<dbReference type="CDD" id="cd01960">
    <property type="entry name" value="nsLTP1"/>
    <property type="match status" value="1"/>
</dbReference>
<name>A0A9D4U5U2_ADICA</name>
<evidence type="ECO:0000313" key="3">
    <source>
        <dbReference type="Proteomes" id="UP000886520"/>
    </source>
</evidence>
<dbReference type="AlphaFoldDB" id="A0A9D4U5U2"/>
<dbReference type="EMBL" id="JABFUD020000024">
    <property type="protein sequence ID" value="KAI5060796.1"/>
    <property type="molecule type" value="Genomic_DNA"/>
</dbReference>
<sequence>MARSCSMRMVKEASAPVVVVVVVMMVWMIELPPAAMAQGRVSCDTVSQDITSCAPYVAAASGSSSSTSKPQEGDACCEGVKQLNSRAESGQQARQDICYCLKDLATKYNLNTDYIASIPSQCGVSVRYPLRADIDCSQIQ</sequence>
<proteinExistence type="predicted"/>
<dbReference type="InterPro" id="IPR000528">
    <property type="entry name" value="Plant_nsLTP"/>
</dbReference>
<evidence type="ECO:0000313" key="2">
    <source>
        <dbReference type="EMBL" id="KAI5060796.1"/>
    </source>
</evidence>
<dbReference type="InterPro" id="IPR036312">
    <property type="entry name" value="Bifun_inhib/LTP/seed_sf"/>
</dbReference>
<feature type="domain" description="Bifunctional inhibitor/plant lipid transfer protein/seed storage helical" evidence="1">
    <location>
        <begin position="22"/>
        <end position="128"/>
    </location>
</feature>
<organism evidence="2 3">
    <name type="scientific">Adiantum capillus-veneris</name>
    <name type="common">Maidenhair fern</name>
    <dbReference type="NCBI Taxonomy" id="13818"/>
    <lineage>
        <taxon>Eukaryota</taxon>
        <taxon>Viridiplantae</taxon>
        <taxon>Streptophyta</taxon>
        <taxon>Embryophyta</taxon>
        <taxon>Tracheophyta</taxon>
        <taxon>Polypodiopsida</taxon>
        <taxon>Polypodiidae</taxon>
        <taxon>Polypodiales</taxon>
        <taxon>Pteridineae</taxon>
        <taxon>Pteridaceae</taxon>
        <taxon>Vittarioideae</taxon>
        <taxon>Adiantum</taxon>
    </lineage>
</organism>
<dbReference type="GO" id="GO:0006869">
    <property type="term" value="P:lipid transport"/>
    <property type="evidence" value="ECO:0007669"/>
    <property type="project" value="InterPro"/>
</dbReference>
<dbReference type="Pfam" id="PF14368">
    <property type="entry name" value="LTP_2"/>
    <property type="match status" value="1"/>
</dbReference>
<dbReference type="PRINTS" id="PR00382">
    <property type="entry name" value="LIPIDTRNSFER"/>
</dbReference>
<dbReference type="Proteomes" id="UP000886520">
    <property type="component" value="Chromosome 24"/>
</dbReference>
<evidence type="ECO:0000259" key="1">
    <source>
        <dbReference type="Pfam" id="PF14368"/>
    </source>
</evidence>
<dbReference type="SUPFAM" id="SSF47699">
    <property type="entry name" value="Bifunctional inhibitor/lipid-transfer protein/seed storage 2S albumin"/>
    <property type="match status" value="1"/>
</dbReference>
<dbReference type="InterPro" id="IPR016140">
    <property type="entry name" value="Bifunc_inhib/LTP/seed_store"/>
</dbReference>